<keyword evidence="3" id="KW-1185">Reference proteome</keyword>
<organism evidence="2 3">
    <name type="scientific">Benzoatithermus flavus</name>
    <dbReference type="NCBI Taxonomy" id="3108223"/>
    <lineage>
        <taxon>Bacteria</taxon>
        <taxon>Pseudomonadati</taxon>
        <taxon>Pseudomonadota</taxon>
        <taxon>Alphaproteobacteria</taxon>
        <taxon>Geminicoccales</taxon>
        <taxon>Geminicoccaceae</taxon>
        <taxon>Benzoatithermus</taxon>
    </lineage>
</organism>
<dbReference type="EMBL" id="JBBLZC010000039">
    <property type="protein sequence ID" value="MEK0085963.1"/>
    <property type="molecule type" value="Genomic_DNA"/>
</dbReference>
<evidence type="ECO:0000313" key="2">
    <source>
        <dbReference type="EMBL" id="MEK0085963.1"/>
    </source>
</evidence>
<feature type="transmembrane region" description="Helical" evidence="1">
    <location>
        <begin position="76"/>
        <end position="95"/>
    </location>
</feature>
<proteinExistence type="predicted"/>
<protein>
    <recommendedName>
        <fullName evidence="4">AI-2E family transporter</fullName>
    </recommendedName>
</protein>
<gene>
    <name evidence="2" type="ORF">U1T56_22640</name>
</gene>
<dbReference type="RefSeq" id="WP_418161811.1">
    <property type="nucleotide sequence ID" value="NZ_JBBLZC010000039.1"/>
</dbReference>
<evidence type="ECO:0000256" key="1">
    <source>
        <dbReference type="SAM" id="Phobius"/>
    </source>
</evidence>
<keyword evidence="1" id="KW-0812">Transmembrane</keyword>
<evidence type="ECO:0000313" key="3">
    <source>
        <dbReference type="Proteomes" id="UP001375743"/>
    </source>
</evidence>
<evidence type="ECO:0008006" key="4">
    <source>
        <dbReference type="Google" id="ProtNLM"/>
    </source>
</evidence>
<keyword evidence="1" id="KW-0472">Membrane</keyword>
<comment type="caution">
    <text evidence="2">The sequence shown here is derived from an EMBL/GenBank/DDBJ whole genome shotgun (WGS) entry which is preliminary data.</text>
</comment>
<keyword evidence="1" id="KW-1133">Transmembrane helix</keyword>
<feature type="transmembrane region" description="Helical" evidence="1">
    <location>
        <begin position="45"/>
        <end position="64"/>
    </location>
</feature>
<reference evidence="2 3" key="1">
    <citation type="submission" date="2024-01" db="EMBL/GenBank/DDBJ databases">
        <title>Multi-omics insights into the function and evolution of sodium benzoate biodegradation pathways in Benzoatithermus flavus gen. nov., sp. nov. from hot spring.</title>
        <authorList>
            <person name="Hu C.-J."/>
            <person name="Li W.-J."/>
        </authorList>
    </citation>
    <scope>NUCLEOTIDE SEQUENCE [LARGE SCALE GENOMIC DNA]</scope>
    <source>
        <strain evidence="2 3">SYSU G07066</strain>
    </source>
</reference>
<dbReference type="Proteomes" id="UP001375743">
    <property type="component" value="Unassembled WGS sequence"/>
</dbReference>
<accession>A0ABU8XXL8</accession>
<sequence>MSITLQRNRNGRPGMSAATAKGFERAIIGLCAASLVMIFQPFSKLASGIGMGLVVLGGLLFNLVPLCEPGRPMRDLGRAALIVAVVFLVVLGLALGSAELYGVYLEAQRAG</sequence>
<feature type="transmembrane region" description="Helical" evidence="1">
    <location>
        <begin position="22"/>
        <end position="39"/>
    </location>
</feature>
<name>A0ABU8XXL8_9PROT</name>